<dbReference type="PANTHER" id="PTHR45641">
    <property type="entry name" value="TETRATRICOPEPTIDE REPEAT PROTEIN (AFU_ORTHOLOGUE AFUA_6G03870)"/>
    <property type="match status" value="1"/>
</dbReference>
<dbReference type="Gene3D" id="1.25.40.10">
    <property type="entry name" value="Tetratricopeptide repeat domain"/>
    <property type="match status" value="3"/>
</dbReference>
<comment type="caution">
    <text evidence="4">The sequence shown here is derived from an EMBL/GenBank/DDBJ whole genome shotgun (WGS) entry which is preliminary data.</text>
</comment>
<keyword evidence="5" id="KW-1185">Reference proteome</keyword>
<dbReference type="SMART" id="SM00028">
    <property type="entry name" value="TPR"/>
    <property type="match status" value="8"/>
</dbReference>
<keyword evidence="2 3" id="KW-0802">TPR repeat</keyword>
<dbReference type="InterPro" id="IPR019734">
    <property type="entry name" value="TPR_rpt"/>
</dbReference>
<name>A0AAD2JPQ8_9STRA</name>
<reference evidence="4" key="1">
    <citation type="submission" date="2023-08" db="EMBL/GenBank/DDBJ databases">
        <authorList>
            <person name="Audoor S."/>
            <person name="Bilcke G."/>
        </authorList>
    </citation>
    <scope>NUCLEOTIDE SEQUENCE</scope>
</reference>
<keyword evidence="1" id="KW-0677">Repeat</keyword>
<dbReference type="Pfam" id="PF13374">
    <property type="entry name" value="TPR_10"/>
    <property type="match status" value="2"/>
</dbReference>
<evidence type="ECO:0000313" key="4">
    <source>
        <dbReference type="EMBL" id="CAJ1970362.1"/>
    </source>
</evidence>
<dbReference type="PROSITE" id="PS50005">
    <property type="entry name" value="TPR"/>
    <property type="match status" value="2"/>
</dbReference>
<evidence type="ECO:0000313" key="5">
    <source>
        <dbReference type="Proteomes" id="UP001295423"/>
    </source>
</evidence>
<evidence type="ECO:0008006" key="6">
    <source>
        <dbReference type="Google" id="ProtNLM"/>
    </source>
</evidence>
<dbReference type="PANTHER" id="PTHR45641:SF1">
    <property type="entry name" value="AAA+ ATPASE DOMAIN-CONTAINING PROTEIN"/>
    <property type="match status" value="1"/>
</dbReference>
<gene>
    <name evidence="4" type="ORF">CYCCA115_LOCUS24381</name>
</gene>
<protein>
    <recommendedName>
        <fullName evidence="6">Kinesin light chain</fullName>
    </recommendedName>
</protein>
<evidence type="ECO:0000256" key="3">
    <source>
        <dbReference type="PROSITE-ProRule" id="PRU00339"/>
    </source>
</evidence>
<sequence>MEDNRQESAESLLEKFVVYHDQQNYQKAKKVLEGALAIQTKDFGEDSVAVAATLYNLGIVLRDEGNLGQAIKKLNRALVIRLKKLGEKHADTVETYRRIGWVLQEQDNDDQAEEMFQKALDVQREVLPSDHPEVTELYQGLATSLKKQGKLSEAIKIHKLQLGALLQHGEVSPGVVLAYQGIAELLALQKRLDDALQMLDRAIEICDQLRHLGELGGRLDIIFLGRTLHSKGEILKEQRNFEAATEVLKRLLMLQLERVGEMSPATAGTYESLAQAYLEQNMIEDAIKASAKAINIRRRELGIGHPHVKKLAVRLELLERDKNIIALNEEGLARHAEGDSKKAMQLYYQAIYIYKKTCTDSPSIGAVFESISAIKVDQGLLEEAIAASAAALKIRRRTQGDDHPDTKRRMEEHRSLLKRLLENRT</sequence>
<dbReference type="AlphaFoldDB" id="A0AAD2JPQ8"/>
<feature type="repeat" description="TPR" evidence="3">
    <location>
        <begin position="93"/>
        <end position="126"/>
    </location>
</feature>
<feature type="repeat" description="TPR" evidence="3">
    <location>
        <begin position="51"/>
        <end position="84"/>
    </location>
</feature>
<dbReference type="EMBL" id="CAKOGP040002502">
    <property type="protein sequence ID" value="CAJ1970362.1"/>
    <property type="molecule type" value="Genomic_DNA"/>
</dbReference>
<proteinExistence type="predicted"/>
<evidence type="ECO:0000256" key="1">
    <source>
        <dbReference type="ARBA" id="ARBA00022737"/>
    </source>
</evidence>
<organism evidence="4 5">
    <name type="scientific">Cylindrotheca closterium</name>
    <dbReference type="NCBI Taxonomy" id="2856"/>
    <lineage>
        <taxon>Eukaryota</taxon>
        <taxon>Sar</taxon>
        <taxon>Stramenopiles</taxon>
        <taxon>Ochrophyta</taxon>
        <taxon>Bacillariophyta</taxon>
        <taxon>Bacillariophyceae</taxon>
        <taxon>Bacillariophycidae</taxon>
        <taxon>Bacillariales</taxon>
        <taxon>Bacillariaceae</taxon>
        <taxon>Cylindrotheca</taxon>
    </lineage>
</organism>
<dbReference type="InterPro" id="IPR011990">
    <property type="entry name" value="TPR-like_helical_dom_sf"/>
</dbReference>
<dbReference type="SUPFAM" id="SSF48452">
    <property type="entry name" value="TPR-like"/>
    <property type="match status" value="3"/>
</dbReference>
<accession>A0AAD2JPQ8</accession>
<dbReference type="Proteomes" id="UP001295423">
    <property type="component" value="Unassembled WGS sequence"/>
</dbReference>
<dbReference type="Pfam" id="PF13424">
    <property type="entry name" value="TPR_12"/>
    <property type="match status" value="2"/>
</dbReference>
<evidence type="ECO:0000256" key="2">
    <source>
        <dbReference type="ARBA" id="ARBA00022803"/>
    </source>
</evidence>